<reference evidence="2" key="1">
    <citation type="submission" date="2021-01" db="EMBL/GenBank/DDBJ databases">
        <authorList>
            <consortium name="Genoscope - CEA"/>
            <person name="William W."/>
        </authorList>
    </citation>
    <scope>NUCLEOTIDE SEQUENCE</scope>
</reference>
<keyword evidence="3" id="KW-1185">Reference proteome</keyword>
<accession>A0A8S1Q714</accession>
<protein>
    <submittedName>
        <fullName evidence="2">Uncharacterized protein</fullName>
    </submittedName>
</protein>
<feature type="transmembrane region" description="Helical" evidence="1">
    <location>
        <begin position="129"/>
        <end position="151"/>
    </location>
</feature>
<gene>
    <name evidence="2" type="ORF">PSON_ATCC_30995.1.T0980055</name>
</gene>
<dbReference type="Proteomes" id="UP000692954">
    <property type="component" value="Unassembled WGS sequence"/>
</dbReference>
<dbReference type="EMBL" id="CAJJDN010000098">
    <property type="protein sequence ID" value="CAD8111416.1"/>
    <property type="molecule type" value="Genomic_DNA"/>
</dbReference>
<evidence type="ECO:0000313" key="2">
    <source>
        <dbReference type="EMBL" id="CAD8111416.1"/>
    </source>
</evidence>
<evidence type="ECO:0000256" key="1">
    <source>
        <dbReference type="SAM" id="Phobius"/>
    </source>
</evidence>
<keyword evidence="1" id="KW-0812">Transmembrane</keyword>
<comment type="caution">
    <text evidence="2">The sequence shown here is derived from an EMBL/GenBank/DDBJ whole genome shotgun (WGS) entry which is preliminary data.</text>
</comment>
<evidence type="ECO:0000313" key="3">
    <source>
        <dbReference type="Proteomes" id="UP000692954"/>
    </source>
</evidence>
<dbReference type="AlphaFoldDB" id="A0A8S1Q714"/>
<keyword evidence="1" id="KW-0472">Membrane</keyword>
<sequence>MITLKGAAESKSAESAAFLPRKLIAQKSLINLLDNNLAVFSFQITLTPMRQKNCKIQIPYENAVVIRANTNTINSSQLQAFKMNTTSLYKSNLNNQEDSKAIPQLKKIPHLDQVNSSAQAVTAEVNLPAAYVIFLLTSVAIFQNTLCLATSEFCDQTYFFNIVVSSSVAGNILLFCFSWIY</sequence>
<organism evidence="2 3">
    <name type="scientific">Paramecium sonneborni</name>
    <dbReference type="NCBI Taxonomy" id="65129"/>
    <lineage>
        <taxon>Eukaryota</taxon>
        <taxon>Sar</taxon>
        <taxon>Alveolata</taxon>
        <taxon>Ciliophora</taxon>
        <taxon>Intramacronucleata</taxon>
        <taxon>Oligohymenophorea</taxon>
        <taxon>Peniculida</taxon>
        <taxon>Parameciidae</taxon>
        <taxon>Paramecium</taxon>
    </lineage>
</organism>
<keyword evidence="1" id="KW-1133">Transmembrane helix</keyword>
<proteinExistence type="predicted"/>
<feature type="transmembrane region" description="Helical" evidence="1">
    <location>
        <begin position="158"/>
        <end position="180"/>
    </location>
</feature>
<name>A0A8S1Q714_9CILI</name>